<accession>A0A1F6BSP2</accession>
<dbReference type="AlphaFoldDB" id="A0A1F6BSP2"/>
<sequence length="228" mass="25119">MIDQTLFTLVQKLQAVCVFAGDIVPTHEPLYTSGWRSGRVSEVDKTGPVFSYERVLAAAALYRMNPKLILVPTGGNTNIPGRTSVPIATVVAFELTQLRVPKGAITEEPHAFFAHEQLVNCAAKVRENGWSADGVAILAPSWQFGRICAMLAHMENVEPFAIGVTHLISMERALAAEDAQWNARFVEWYATLEAREMFAKEALGAGQLWTGHQPRFPNPFRGFPDPLA</sequence>
<dbReference type="STRING" id="1798474.A2118_02585"/>
<proteinExistence type="predicted"/>
<comment type="caution">
    <text evidence="1">The sequence shown here is derived from an EMBL/GenBank/DDBJ whole genome shotgun (WGS) entry which is preliminary data.</text>
</comment>
<evidence type="ECO:0000313" key="1">
    <source>
        <dbReference type="EMBL" id="OGG39853.1"/>
    </source>
</evidence>
<organism evidence="1 2">
    <name type="scientific">Candidatus Kaiserbacteria bacterium GWA2_50_9</name>
    <dbReference type="NCBI Taxonomy" id="1798474"/>
    <lineage>
        <taxon>Bacteria</taxon>
        <taxon>Candidatus Kaiseribacteriota</taxon>
    </lineage>
</organism>
<name>A0A1F6BSP2_9BACT</name>
<dbReference type="EMBL" id="MFKN01000039">
    <property type="protein sequence ID" value="OGG39853.1"/>
    <property type="molecule type" value="Genomic_DNA"/>
</dbReference>
<reference evidence="1 2" key="1">
    <citation type="journal article" date="2016" name="Nat. Commun.">
        <title>Thousands of microbial genomes shed light on interconnected biogeochemical processes in an aquifer system.</title>
        <authorList>
            <person name="Anantharaman K."/>
            <person name="Brown C.T."/>
            <person name="Hug L.A."/>
            <person name="Sharon I."/>
            <person name="Castelle C.J."/>
            <person name="Probst A.J."/>
            <person name="Thomas B.C."/>
            <person name="Singh A."/>
            <person name="Wilkins M.J."/>
            <person name="Karaoz U."/>
            <person name="Brodie E.L."/>
            <person name="Williams K.H."/>
            <person name="Hubbard S.S."/>
            <person name="Banfield J.F."/>
        </authorList>
    </citation>
    <scope>NUCLEOTIDE SEQUENCE [LARGE SCALE GENOMIC DNA]</scope>
</reference>
<evidence type="ECO:0000313" key="2">
    <source>
        <dbReference type="Proteomes" id="UP000179014"/>
    </source>
</evidence>
<gene>
    <name evidence="1" type="ORF">A2118_02585</name>
</gene>
<dbReference type="Proteomes" id="UP000179014">
    <property type="component" value="Unassembled WGS sequence"/>
</dbReference>
<protein>
    <submittedName>
        <fullName evidence="1">Uncharacterized protein</fullName>
    </submittedName>
</protein>